<dbReference type="AlphaFoldDB" id="A0A7K1UEV4"/>
<feature type="coiled-coil region" evidence="1">
    <location>
        <begin position="112"/>
        <end position="146"/>
    </location>
</feature>
<dbReference type="RefSeq" id="WP_157309921.1">
    <property type="nucleotide sequence ID" value="NZ_WRXN01000028.1"/>
</dbReference>
<organism evidence="2 3">
    <name type="scientific">Chitinophaga tropicalis</name>
    <dbReference type="NCBI Taxonomy" id="2683588"/>
    <lineage>
        <taxon>Bacteria</taxon>
        <taxon>Pseudomonadati</taxon>
        <taxon>Bacteroidota</taxon>
        <taxon>Chitinophagia</taxon>
        <taxon>Chitinophagales</taxon>
        <taxon>Chitinophagaceae</taxon>
        <taxon>Chitinophaga</taxon>
    </lineage>
</organism>
<keyword evidence="3" id="KW-1185">Reference proteome</keyword>
<protein>
    <submittedName>
        <fullName evidence="2">Uncharacterized protein</fullName>
    </submittedName>
</protein>
<accession>A0A7K1UEV4</accession>
<keyword evidence="1" id="KW-0175">Coiled coil</keyword>
<dbReference type="EMBL" id="WRXN01000028">
    <property type="protein sequence ID" value="MVT12505.1"/>
    <property type="molecule type" value="Genomic_DNA"/>
</dbReference>
<gene>
    <name evidence="2" type="ORF">GO493_29910</name>
</gene>
<evidence type="ECO:0000256" key="1">
    <source>
        <dbReference type="SAM" id="Coils"/>
    </source>
</evidence>
<sequence length="198" mass="22356">MSEYVTTKLLTTVKAKLDKLKGDKGLSEYIETMLTFFEVTGAKPSDFQTHPTLVLKKDVERIITIIKAQEKDIFKPLYQAVQSIMENGLKASVTAGAAMAQDDDPPVTNEMIIQVADENSRLNEQLKTERQTVEKLRKEIEDLKKTTSENGGEDRSGEAAELFTWLKSQMKKNSFSSEFVIPQNTYNVFAERLGKLLK</sequence>
<reference evidence="2 3" key="1">
    <citation type="submission" date="2019-12" db="EMBL/GenBank/DDBJ databases">
        <title>Chitinophaga sp. strain ysch24 (GDMCC 1.1355), whole genome shotgun sequence.</title>
        <authorList>
            <person name="Zhang X."/>
        </authorList>
    </citation>
    <scope>NUCLEOTIDE SEQUENCE [LARGE SCALE GENOMIC DNA]</scope>
    <source>
        <strain evidence="3">ysch24</strain>
    </source>
</reference>
<evidence type="ECO:0000313" key="3">
    <source>
        <dbReference type="Proteomes" id="UP000461730"/>
    </source>
</evidence>
<dbReference type="NCBIfam" id="NF041200">
    <property type="entry name" value="mob_BfmA_Nterm"/>
    <property type="match status" value="1"/>
</dbReference>
<comment type="caution">
    <text evidence="2">The sequence shown here is derived from an EMBL/GenBank/DDBJ whole genome shotgun (WGS) entry which is preliminary data.</text>
</comment>
<dbReference type="Proteomes" id="UP000461730">
    <property type="component" value="Unassembled WGS sequence"/>
</dbReference>
<dbReference type="InterPro" id="IPR048012">
    <property type="entry name" value="BfmA-like_N"/>
</dbReference>
<name>A0A7K1UEV4_9BACT</name>
<evidence type="ECO:0000313" key="2">
    <source>
        <dbReference type="EMBL" id="MVT12505.1"/>
    </source>
</evidence>
<proteinExistence type="predicted"/>